<accession>A0A2Z5UWB1</accession>
<dbReference type="OrthoDB" id="5653832at2"/>
<gene>
    <name evidence="1" type="ORF">RVIR1_08720</name>
</gene>
<organism evidence="1 2">
    <name type="scientific">Candidatus Rickettsiella viridis</name>
    <dbReference type="NCBI Taxonomy" id="676208"/>
    <lineage>
        <taxon>Bacteria</taxon>
        <taxon>Pseudomonadati</taxon>
        <taxon>Pseudomonadota</taxon>
        <taxon>Gammaproteobacteria</taxon>
        <taxon>Legionellales</taxon>
        <taxon>Coxiellaceae</taxon>
        <taxon>Rickettsiella</taxon>
    </lineage>
</organism>
<name>A0A2Z5UWB1_9COXI</name>
<evidence type="ECO:0000313" key="2">
    <source>
        <dbReference type="Proteomes" id="UP000282483"/>
    </source>
</evidence>
<reference evidence="1 2" key="1">
    <citation type="submission" date="2017-03" db="EMBL/GenBank/DDBJ databases">
        <title>The genome sequence of Candidatus Rickettsiella viridis.</title>
        <authorList>
            <person name="Nikoh N."/>
            <person name="Tsuchida T."/>
            <person name="Yamaguchi K."/>
            <person name="Maeda T."/>
            <person name="Shigenobu S."/>
            <person name="Fukatsu T."/>
        </authorList>
    </citation>
    <scope>NUCLEOTIDE SEQUENCE [LARGE SCALE GENOMIC DNA]</scope>
    <source>
        <strain evidence="1 2">Ap-RA04</strain>
    </source>
</reference>
<sequence>MAVLTKIGSKNTREAVRLINASCRLMAGEEEHDPVTAVIKLTPQDLEQLINKIMRTLPARQFDNATPLLRQDILSFIAKNFIFFAAQEDIHSAHSQYHLINFIACLSDQIDTRYYPNLFKSE</sequence>
<dbReference type="EMBL" id="AP018005">
    <property type="protein sequence ID" value="BBB15355.1"/>
    <property type="molecule type" value="Genomic_DNA"/>
</dbReference>
<dbReference type="AlphaFoldDB" id="A0A2Z5UWB1"/>
<dbReference type="Proteomes" id="UP000282483">
    <property type="component" value="Chromosome"/>
</dbReference>
<keyword evidence="2" id="KW-1185">Reference proteome</keyword>
<dbReference type="RefSeq" id="WP_126322816.1">
    <property type="nucleotide sequence ID" value="NZ_AP018005.1"/>
</dbReference>
<dbReference type="KEGG" id="rvi:RVIR1_08720"/>
<protein>
    <submittedName>
        <fullName evidence="1">Uncharacterized protein</fullName>
    </submittedName>
</protein>
<proteinExistence type="predicted"/>
<evidence type="ECO:0000313" key="1">
    <source>
        <dbReference type="EMBL" id="BBB15355.1"/>
    </source>
</evidence>